<proteinExistence type="predicted"/>
<reference evidence="2" key="1">
    <citation type="submission" date="2018-06" db="EMBL/GenBank/DDBJ databases">
        <authorList>
            <person name="Zhirakovskaya E."/>
        </authorList>
    </citation>
    <scope>NUCLEOTIDE SEQUENCE</scope>
</reference>
<dbReference type="Gene3D" id="1.25.40.10">
    <property type="entry name" value="Tetratricopeptide repeat domain"/>
    <property type="match status" value="1"/>
</dbReference>
<sequence>MKEEKYIVFDKYLTNELTQAALTSFEEKLQSDANFKQEFEIYKALNSSLSSKFENEEEEKRLRDTLSNLGTTYLVEEKANKKKGKIISLVNYKQLMVAASIALLIGFFIFKDGNPVYNDFSNHTPLELVVRGENNTATIKAEEAFNSKNYKEAFKQLSILANKNPNDTEIQLYKGISLLELNEYAKAEAIFNKISSGNSSFSNTAKWYKALGFLKQGKLEKCKKALKTIPESAEEYKQAKKLLRKL</sequence>
<dbReference type="AlphaFoldDB" id="A0A3B0UZQ7"/>
<dbReference type="SUPFAM" id="SSF48452">
    <property type="entry name" value="TPR-like"/>
    <property type="match status" value="1"/>
</dbReference>
<accession>A0A3B0UZQ7</accession>
<keyword evidence="1" id="KW-0812">Transmembrane</keyword>
<evidence type="ECO:0000313" key="2">
    <source>
        <dbReference type="EMBL" id="VAW25286.1"/>
    </source>
</evidence>
<organism evidence="2">
    <name type="scientific">hydrothermal vent metagenome</name>
    <dbReference type="NCBI Taxonomy" id="652676"/>
    <lineage>
        <taxon>unclassified sequences</taxon>
        <taxon>metagenomes</taxon>
        <taxon>ecological metagenomes</taxon>
    </lineage>
</organism>
<evidence type="ECO:0008006" key="3">
    <source>
        <dbReference type="Google" id="ProtNLM"/>
    </source>
</evidence>
<keyword evidence="1" id="KW-0472">Membrane</keyword>
<name>A0A3B0UZQ7_9ZZZZ</name>
<evidence type="ECO:0000256" key="1">
    <source>
        <dbReference type="SAM" id="Phobius"/>
    </source>
</evidence>
<protein>
    <recommendedName>
        <fullName evidence="3">Tetratricopeptide repeat protein</fullName>
    </recommendedName>
</protein>
<gene>
    <name evidence="2" type="ORF">MNBD_BACTEROID04-188</name>
</gene>
<dbReference type="EMBL" id="UOER01000350">
    <property type="protein sequence ID" value="VAW25286.1"/>
    <property type="molecule type" value="Genomic_DNA"/>
</dbReference>
<keyword evidence="1" id="KW-1133">Transmembrane helix</keyword>
<feature type="transmembrane region" description="Helical" evidence="1">
    <location>
        <begin position="90"/>
        <end position="110"/>
    </location>
</feature>
<dbReference type="InterPro" id="IPR011990">
    <property type="entry name" value="TPR-like_helical_dom_sf"/>
</dbReference>